<sequence length="81" mass="9093">MDPALYLLNLLPANVHGPNARLLLHVLTAAKCLISLFWKKPDPPYSDLYAPVKYMRLMEHLTAQLKDKMDASEAIWSNASG</sequence>
<organism evidence="1 2">
    <name type="scientific">Engystomops pustulosus</name>
    <name type="common">Tungara frog</name>
    <name type="synonym">Physalaemus pustulosus</name>
    <dbReference type="NCBI Taxonomy" id="76066"/>
    <lineage>
        <taxon>Eukaryota</taxon>
        <taxon>Metazoa</taxon>
        <taxon>Chordata</taxon>
        <taxon>Craniata</taxon>
        <taxon>Vertebrata</taxon>
        <taxon>Euteleostomi</taxon>
        <taxon>Amphibia</taxon>
        <taxon>Batrachia</taxon>
        <taxon>Anura</taxon>
        <taxon>Neobatrachia</taxon>
        <taxon>Hyloidea</taxon>
        <taxon>Leptodactylidae</taxon>
        <taxon>Leiuperinae</taxon>
        <taxon>Engystomops</taxon>
    </lineage>
</organism>
<proteinExistence type="predicted"/>
<keyword evidence="2" id="KW-1185">Reference proteome</keyword>
<evidence type="ECO:0000313" key="1">
    <source>
        <dbReference type="EMBL" id="KAG8562466.1"/>
    </source>
</evidence>
<comment type="caution">
    <text evidence="1">The sequence shown here is derived from an EMBL/GenBank/DDBJ whole genome shotgun (WGS) entry which is preliminary data.</text>
</comment>
<protein>
    <submittedName>
        <fullName evidence="1">Uncharacterized protein</fullName>
    </submittedName>
</protein>
<name>A0AAV7AML8_ENGPU</name>
<evidence type="ECO:0000313" key="2">
    <source>
        <dbReference type="Proteomes" id="UP000824782"/>
    </source>
</evidence>
<dbReference type="Proteomes" id="UP000824782">
    <property type="component" value="Unassembled WGS sequence"/>
</dbReference>
<accession>A0AAV7AML8</accession>
<dbReference type="EMBL" id="WNYA01000007">
    <property type="protein sequence ID" value="KAG8562466.1"/>
    <property type="molecule type" value="Genomic_DNA"/>
</dbReference>
<reference evidence="1" key="1">
    <citation type="thesis" date="2020" institute="ProQuest LLC" country="789 East Eisenhower Parkway, Ann Arbor, MI, USA">
        <title>Comparative Genomics and Chromosome Evolution.</title>
        <authorList>
            <person name="Mudd A.B."/>
        </authorList>
    </citation>
    <scope>NUCLEOTIDE SEQUENCE</scope>
    <source>
        <strain evidence="1">237g6f4</strain>
        <tissue evidence="1">Blood</tissue>
    </source>
</reference>
<dbReference type="AlphaFoldDB" id="A0AAV7AML8"/>
<gene>
    <name evidence="1" type="ORF">GDO81_015685</name>
</gene>